<reference evidence="1" key="1">
    <citation type="submission" date="2023-03" db="EMBL/GenBank/DDBJ databases">
        <authorList>
            <person name="Steffen K."/>
            <person name="Cardenas P."/>
        </authorList>
    </citation>
    <scope>NUCLEOTIDE SEQUENCE</scope>
</reference>
<organism evidence="1 2">
    <name type="scientific">Geodia barretti</name>
    <name type="common">Barrett's horny sponge</name>
    <dbReference type="NCBI Taxonomy" id="519541"/>
    <lineage>
        <taxon>Eukaryota</taxon>
        <taxon>Metazoa</taxon>
        <taxon>Porifera</taxon>
        <taxon>Demospongiae</taxon>
        <taxon>Heteroscleromorpha</taxon>
        <taxon>Tetractinellida</taxon>
        <taxon>Astrophorina</taxon>
        <taxon>Geodiidae</taxon>
        <taxon>Geodia</taxon>
    </lineage>
</organism>
<dbReference type="EMBL" id="CASHTH010000732">
    <property type="protein sequence ID" value="CAI8006878.1"/>
    <property type="molecule type" value="Genomic_DNA"/>
</dbReference>
<sequence>MDFPAVVKRARELHTDVLSPTQRLCAHDMVVDTVYGRICSSESRDSPPTQLTSTPGRKTAFLFGPDAITSVILKLESYQAIRSLGFTKEYIKLELVEKNNPYWLILFKPSKKQEDLILPATWDGVTHIVSSLYPHAHHGLLEHLETLKNTHFREFEKQAGFEFLECRRNEQGTFPDKPPYYSYEFYCSLPQPRTALQVRLFLYCELRLLEMFRGDGYASTHDPGSVHCLEYLSPNFQLSDLGPDFLAVLPMTRVSIPD</sequence>
<keyword evidence="2" id="KW-1185">Reference proteome</keyword>
<dbReference type="Proteomes" id="UP001174909">
    <property type="component" value="Unassembled WGS sequence"/>
</dbReference>
<name>A0AA35W3M9_GEOBA</name>
<evidence type="ECO:0000313" key="2">
    <source>
        <dbReference type="Proteomes" id="UP001174909"/>
    </source>
</evidence>
<gene>
    <name evidence="1" type="ORF">GBAR_LOCUS4948</name>
</gene>
<comment type="caution">
    <text evidence="1">The sequence shown here is derived from an EMBL/GenBank/DDBJ whole genome shotgun (WGS) entry which is preliminary data.</text>
</comment>
<dbReference type="AlphaFoldDB" id="A0AA35W3M9"/>
<evidence type="ECO:0000313" key="1">
    <source>
        <dbReference type="EMBL" id="CAI8006878.1"/>
    </source>
</evidence>
<accession>A0AA35W3M9</accession>
<proteinExistence type="predicted"/>
<protein>
    <submittedName>
        <fullName evidence="1">Uncharacterized protein</fullName>
    </submittedName>
</protein>